<dbReference type="Proteomes" id="UP000325055">
    <property type="component" value="Unassembled WGS sequence"/>
</dbReference>
<feature type="signal peptide" evidence="3">
    <location>
        <begin position="1"/>
        <end position="20"/>
    </location>
</feature>
<feature type="coiled-coil region" evidence="1">
    <location>
        <begin position="356"/>
        <end position="418"/>
    </location>
</feature>
<dbReference type="InterPro" id="IPR045957">
    <property type="entry name" value="DUF6377"/>
</dbReference>
<feature type="domain" description="DUF6377" evidence="4">
    <location>
        <begin position="263"/>
        <end position="379"/>
    </location>
</feature>
<comment type="caution">
    <text evidence="5">The sequence shown here is derived from an EMBL/GenBank/DDBJ whole genome shotgun (WGS) entry which is preliminary data.</text>
</comment>
<keyword evidence="2" id="KW-1133">Transmembrane helix</keyword>
<evidence type="ECO:0000256" key="2">
    <source>
        <dbReference type="SAM" id="Phobius"/>
    </source>
</evidence>
<evidence type="ECO:0000256" key="3">
    <source>
        <dbReference type="SAM" id="SignalP"/>
    </source>
</evidence>
<accession>A0A5M6A8A1</accession>
<feature type="chain" id="PRO_5024430645" evidence="3">
    <location>
        <begin position="21"/>
        <end position="571"/>
    </location>
</feature>
<keyword evidence="2" id="KW-0472">Membrane</keyword>
<evidence type="ECO:0000256" key="1">
    <source>
        <dbReference type="SAM" id="Coils"/>
    </source>
</evidence>
<feature type="domain" description="DUF6377" evidence="4">
    <location>
        <begin position="380"/>
        <end position="531"/>
    </location>
</feature>
<gene>
    <name evidence="5" type="ORF">F2Y86_12685</name>
</gene>
<keyword evidence="2" id="KW-0812">Transmembrane</keyword>
<dbReference type="Pfam" id="PF19904">
    <property type="entry name" value="DUF6377"/>
    <property type="match status" value="2"/>
</dbReference>
<evidence type="ECO:0000259" key="4">
    <source>
        <dbReference type="Pfam" id="PF19904"/>
    </source>
</evidence>
<name>A0A5M6A8A1_9BACE</name>
<dbReference type="RefSeq" id="WP_149949813.1">
    <property type="nucleotide sequence ID" value="NZ_RCXI01000009.1"/>
</dbReference>
<proteinExistence type="predicted"/>
<sequence>MKSGLFILIICLLFPAYVCADTSKHALEENRKLLHSLDSLLEQQDLFVRVKEERIKQLKMQYSRVKDVKELYAMNRMVYLEYRVYDADSALHYINKNIQLAQQTNNRTWEVVSLLEQSFVLTSSGLLTEALKAVSDIQPEELPQNLRSEYFGRLCTLYSRLRDYSSENSQLSEHYNNLQKAFRDSVYLTATPDELRYWNCRAWLYLGTPEIEPVKQAFEENKQTLSNDSRKYSIATYNLSAIYRSENNESKYLENLILSAMADIRSVNGDIGSLQEIAEYLFKHGEIDRAYNYILYCSQKAMLFHNRVRIVKMSHLQNQIYKAYQEQSRTQQKRLQASLIAVSFLFLVLIGAFLFIRKQMRRLKEANLKLDSTNQKLSVNMDALSTAHQRLEEANMQLKDLNTQLQEVNDQLRESNYVKEEYIGYVFNICSTYISKLEEFRKNINRKLKVGQIEDVKAITDSSATASNELKEFYQNFDTIFLHLYPDFVGDFNALLLPEERIELKEGELLNTELRIHALIRLGITDSVKIADFLHCSAQTVYNNRLRTRNKSIIPKEDFINAVKKLGKYKA</sequence>
<reference evidence="5 6" key="1">
    <citation type="journal article" date="2019" name="Nat. Med.">
        <title>A library of human gut bacterial isolates paired with longitudinal multiomics data enables mechanistic microbiome research.</title>
        <authorList>
            <person name="Poyet M."/>
            <person name="Groussin M."/>
            <person name="Gibbons S.M."/>
            <person name="Avila-Pacheco J."/>
            <person name="Jiang X."/>
            <person name="Kearney S.M."/>
            <person name="Perrotta A.R."/>
            <person name="Berdy B."/>
            <person name="Zhao S."/>
            <person name="Lieberman T.D."/>
            <person name="Swanson P.K."/>
            <person name="Smith M."/>
            <person name="Roesemann S."/>
            <person name="Alexander J.E."/>
            <person name="Rich S.A."/>
            <person name="Livny J."/>
            <person name="Vlamakis H."/>
            <person name="Clish C."/>
            <person name="Bullock K."/>
            <person name="Deik A."/>
            <person name="Scott J."/>
            <person name="Pierce K.A."/>
            <person name="Xavier R.J."/>
            <person name="Alm E.J."/>
        </authorList>
    </citation>
    <scope>NUCLEOTIDE SEQUENCE [LARGE SCALE GENOMIC DNA]</scope>
    <source>
        <strain evidence="5 6">BIOML-A7</strain>
    </source>
</reference>
<evidence type="ECO:0000313" key="6">
    <source>
        <dbReference type="Proteomes" id="UP000325055"/>
    </source>
</evidence>
<keyword evidence="1" id="KW-0175">Coiled coil</keyword>
<protein>
    <submittedName>
        <fullName evidence="5">Transcriptional regulator</fullName>
    </submittedName>
</protein>
<dbReference type="AlphaFoldDB" id="A0A5M6A8A1"/>
<feature type="transmembrane region" description="Helical" evidence="2">
    <location>
        <begin position="335"/>
        <end position="356"/>
    </location>
</feature>
<keyword evidence="3" id="KW-0732">Signal</keyword>
<dbReference type="EMBL" id="VVYW01000009">
    <property type="protein sequence ID" value="KAA5408651.1"/>
    <property type="molecule type" value="Genomic_DNA"/>
</dbReference>
<organism evidence="5 6">
    <name type="scientific">Bacteroides cellulosilyticus</name>
    <dbReference type="NCBI Taxonomy" id="246787"/>
    <lineage>
        <taxon>Bacteria</taxon>
        <taxon>Pseudomonadati</taxon>
        <taxon>Bacteroidota</taxon>
        <taxon>Bacteroidia</taxon>
        <taxon>Bacteroidales</taxon>
        <taxon>Bacteroidaceae</taxon>
        <taxon>Bacteroides</taxon>
    </lineage>
</organism>
<evidence type="ECO:0000313" key="5">
    <source>
        <dbReference type="EMBL" id="KAA5408651.1"/>
    </source>
</evidence>